<dbReference type="EMBL" id="JAHUTJ010057952">
    <property type="protein sequence ID" value="MED6286758.1"/>
    <property type="molecule type" value="Genomic_DNA"/>
</dbReference>
<proteinExistence type="predicted"/>
<sequence length="104" mass="11633">MCPVRAVTASCRNESCFPDSPRLYKHPSHDSAVIKATMAPSQTHNSLEVLSRYMNTHGIHGAFGNCNSHKSALHYATLPQNTDIVYKEHRKGTREDMARCESCE</sequence>
<evidence type="ECO:0000313" key="2">
    <source>
        <dbReference type="Proteomes" id="UP001352852"/>
    </source>
</evidence>
<comment type="caution">
    <text evidence="1">The sequence shown here is derived from an EMBL/GenBank/DDBJ whole genome shotgun (WGS) entry which is preliminary data.</text>
</comment>
<gene>
    <name evidence="1" type="ORF">CHARACLAT_009396</name>
</gene>
<keyword evidence="2" id="KW-1185">Reference proteome</keyword>
<reference evidence="1 2" key="1">
    <citation type="submission" date="2021-06" db="EMBL/GenBank/DDBJ databases">
        <authorList>
            <person name="Palmer J.M."/>
        </authorList>
    </citation>
    <scope>NUCLEOTIDE SEQUENCE [LARGE SCALE GENOMIC DNA]</scope>
    <source>
        <strain evidence="1 2">CL_MEX2019</strain>
        <tissue evidence="1">Muscle</tissue>
    </source>
</reference>
<evidence type="ECO:0000313" key="1">
    <source>
        <dbReference type="EMBL" id="MED6286758.1"/>
    </source>
</evidence>
<protein>
    <submittedName>
        <fullName evidence="1">Uncharacterized protein</fullName>
    </submittedName>
</protein>
<dbReference type="Proteomes" id="UP001352852">
    <property type="component" value="Unassembled WGS sequence"/>
</dbReference>
<accession>A0ABU7EHN1</accession>
<organism evidence="1 2">
    <name type="scientific">Characodon lateralis</name>
    <dbReference type="NCBI Taxonomy" id="208331"/>
    <lineage>
        <taxon>Eukaryota</taxon>
        <taxon>Metazoa</taxon>
        <taxon>Chordata</taxon>
        <taxon>Craniata</taxon>
        <taxon>Vertebrata</taxon>
        <taxon>Euteleostomi</taxon>
        <taxon>Actinopterygii</taxon>
        <taxon>Neopterygii</taxon>
        <taxon>Teleostei</taxon>
        <taxon>Neoteleostei</taxon>
        <taxon>Acanthomorphata</taxon>
        <taxon>Ovalentaria</taxon>
        <taxon>Atherinomorphae</taxon>
        <taxon>Cyprinodontiformes</taxon>
        <taxon>Goodeidae</taxon>
        <taxon>Characodon</taxon>
    </lineage>
</organism>
<name>A0ABU7EHN1_9TELE</name>